<reference evidence="1 2" key="1">
    <citation type="submission" date="2019-08" db="EMBL/GenBank/DDBJ databases">
        <authorList>
            <person name="Duncan S."/>
            <person name="Walker A."/>
        </authorList>
    </citation>
    <scope>NUCLEOTIDE SEQUENCE [LARGE SCALE GENOMIC DNA]</scope>
    <source>
        <strain evidence="1 2">L2-21</strain>
    </source>
</reference>
<reference evidence="1 2" key="2">
    <citation type="submission" date="2019-09" db="EMBL/GenBank/DDBJ databases">
        <title>Strain-level analysis of Eubacterium rectale using genomes from metagenomes.</title>
        <authorList>
            <person name="Karcher N."/>
            <person name="Segata N."/>
        </authorList>
    </citation>
    <scope>NUCLEOTIDE SEQUENCE [LARGE SCALE GENOMIC DNA]</scope>
    <source>
        <strain evidence="1 2">L2-21</strain>
    </source>
</reference>
<dbReference type="RefSeq" id="WP_148884709.1">
    <property type="nucleotide sequence ID" value="NZ_VSTG01000001.1"/>
</dbReference>
<evidence type="ECO:0000313" key="2">
    <source>
        <dbReference type="Proteomes" id="UP000324325"/>
    </source>
</evidence>
<name>A0A5S4VLL5_9FIRM</name>
<dbReference type="Pfam" id="PF03864">
    <property type="entry name" value="Phage_cap_E"/>
    <property type="match status" value="1"/>
</dbReference>
<dbReference type="Gene3D" id="3.15.30.10">
    <property type="entry name" value="putative capsid protein of prophage domain like"/>
    <property type="match status" value="1"/>
</dbReference>
<dbReference type="Proteomes" id="UP000324325">
    <property type="component" value="Unassembled WGS sequence"/>
</dbReference>
<proteinExistence type="predicted"/>
<protein>
    <submittedName>
        <fullName evidence="1">Major capsid protein</fullName>
    </submittedName>
</protein>
<gene>
    <name evidence="1" type="ORF">FYL37_00530</name>
</gene>
<organism evidence="1 2">
    <name type="scientific">Agathobacter rectalis</name>
    <dbReference type="NCBI Taxonomy" id="39491"/>
    <lineage>
        <taxon>Bacteria</taxon>
        <taxon>Bacillati</taxon>
        <taxon>Bacillota</taxon>
        <taxon>Clostridia</taxon>
        <taxon>Lachnospirales</taxon>
        <taxon>Lachnospiraceae</taxon>
        <taxon>Agathobacter</taxon>
    </lineage>
</organism>
<sequence length="346" mass="39697">MSDYTTREMMEAFDQTPPVKTFLQKTFFPTEETHVSEKVEFDVRKGKRIMAPLVSPRMGGKVITRQGFRTNQFTTPKIAPERPMTIDDITQRAIGENIYSQRTPEEREDELLAKDWTDLEESIARRKEWMCRQILFEGKIDVEDEEEGLDVQIDFGFSNITYLGADAKWSLASVDPLKVLREIRRKIIKATGKAPDIAIFASDAIEDFVNNPYVMKAMNVLNMKNVVIEPRVVDPALTFYGRIAELDLDIYTYDEWFLNDEGDEEAMIPAGTVLIGHSDGEGQVEYGSVTQMEDKKFVTYEGKLVPKEYADEKNEVKMLRLTSRPLPRPYDVDSWAIIYVDGTKAE</sequence>
<accession>A0A5S4VLL5</accession>
<dbReference type="InterPro" id="IPR005564">
    <property type="entry name" value="Major_capsid_GpE"/>
</dbReference>
<dbReference type="AlphaFoldDB" id="A0A5S4VLL5"/>
<comment type="caution">
    <text evidence="1">The sequence shown here is derived from an EMBL/GenBank/DDBJ whole genome shotgun (WGS) entry which is preliminary data.</text>
</comment>
<dbReference type="Gene3D" id="3.30.1930.10">
    <property type="entry name" value="capsid protein of prophage domain"/>
    <property type="match status" value="1"/>
</dbReference>
<dbReference type="EMBL" id="VSTG01000001">
    <property type="protein sequence ID" value="TYL60123.1"/>
    <property type="molecule type" value="Genomic_DNA"/>
</dbReference>
<evidence type="ECO:0000313" key="1">
    <source>
        <dbReference type="EMBL" id="TYL60123.1"/>
    </source>
</evidence>